<dbReference type="InterPro" id="IPR029058">
    <property type="entry name" value="AB_hydrolase_fold"/>
</dbReference>
<proteinExistence type="predicted"/>
<keyword evidence="1 3" id="KW-0378">Hydrolase</keyword>
<dbReference type="SUPFAM" id="SSF53474">
    <property type="entry name" value="alpha/beta-Hydrolases"/>
    <property type="match status" value="1"/>
</dbReference>
<keyword evidence="4" id="KW-1185">Reference proteome</keyword>
<dbReference type="InterPro" id="IPR050261">
    <property type="entry name" value="FrsA_esterase"/>
</dbReference>
<dbReference type="EC" id="3.1.-.-" evidence="3"/>
<organism evidence="3 4">
    <name type="scientific">Brevundimonas staleyi</name>
    <dbReference type="NCBI Taxonomy" id="74326"/>
    <lineage>
        <taxon>Bacteria</taxon>
        <taxon>Pseudomonadati</taxon>
        <taxon>Pseudomonadota</taxon>
        <taxon>Alphaproteobacteria</taxon>
        <taxon>Caulobacterales</taxon>
        <taxon>Caulobacteraceae</taxon>
        <taxon>Brevundimonas</taxon>
    </lineage>
</organism>
<dbReference type="Pfam" id="PF01738">
    <property type="entry name" value="DLH"/>
    <property type="match status" value="1"/>
</dbReference>
<dbReference type="GO" id="GO:0016787">
    <property type="term" value="F:hydrolase activity"/>
    <property type="evidence" value="ECO:0007669"/>
    <property type="project" value="UniProtKB-KW"/>
</dbReference>
<comment type="caution">
    <text evidence="3">The sequence shown here is derived from an EMBL/GenBank/DDBJ whole genome shotgun (WGS) entry which is preliminary data.</text>
</comment>
<dbReference type="PANTHER" id="PTHR22946:SF9">
    <property type="entry name" value="POLYKETIDE TRANSFERASE AF380"/>
    <property type="match status" value="1"/>
</dbReference>
<name>A0ABW0FWU4_9CAUL</name>
<accession>A0ABW0FWU4</accession>
<protein>
    <submittedName>
        <fullName evidence="3">Dienelactone hydrolase family protein</fullName>
        <ecNumber evidence="3">3.1.-.-</ecNumber>
    </submittedName>
</protein>
<dbReference type="RefSeq" id="WP_374037728.1">
    <property type="nucleotide sequence ID" value="NZ_CP169082.1"/>
</dbReference>
<dbReference type="InterPro" id="IPR002925">
    <property type="entry name" value="Dienelactn_hydro"/>
</dbReference>
<feature type="domain" description="Dienelactone hydrolase" evidence="2">
    <location>
        <begin position="17"/>
        <end position="126"/>
    </location>
</feature>
<dbReference type="PANTHER" id="PTHR22946">
    <property type="entry name" value="DIENELACTONE HYDROLASE DOMAIN-CONTAINING PROTEIN-RELATED"/>
    <property type="match status" value="1"/>
</dbReference>
<gene>
    <name evidence="3" type="ORF">ACFPIE_12660</name>
</gene>
<dbReference type="EMBL" id="JBHSLF010000024">
    <property type="protein sequence ID" value="MFC5344768.1"/>
    <property type="molecule type" value="Genomic_DNA"/>
</dbReference>
<sequence length="249" mass="27089">MTTLAERWAMLEPSLVVRRPDGPGPFPVVLLFPGCGGIREHLHRYANAAAKAGWMAVTVESFKARGWSEAFVRSLVCTGFLLRGGARAGDVMAAVTHAGSLPDADPTKIAVAGWSHGGWAIMDVMTLPLDEPGGAEAGISDPENTDLSGVKGAFLAYPYIGFITASRHRDWKRRLDGLVVIPTRDHMAGKKQYDQALTHARASGSVLQEWPIDATHAFDEPGLTHPRIHYDPRATVKTIKRFADWLKSL</sequence>
<reference evidence="4" key="1">
    <citation type="journal article" date="2019" name="Int. J. Syst. Evol. Microbiol.">
        <title>The Global Catalogue of Microorganisms (GCM) 10K type strain sequencing project: providing services to taxonomists for standard genome sequencing and annotation.</title>
        <authorList>
            <consortium name="The Broad Institute Genomics Platform"/>
            <consortium name="The Broad Institute Genome Sequencing Center for Infectious Disease"/>
            <person name="Wu L."/>
            <person name="Ma J."/>
        </authorList>
    </citation>
    <scope>NUCLEOTIDE SEQUENCE [LARGE SCALE GENOMIC DNA]</scope>
    <source>
        <strain evidence="4">JCM 12125</strain>
    </source>
</reference>
<dbReference type="Gene3D" id="3.40.50.1820">
    <property type="entry name" value="alpha/beta hydrolase"/>
    <property type="match status" value="1"/>
</dbReference>
<dbReference type="Proteomes" id="UP001596152">
    <property type="component" value="Unassembled WGS sequence"/>
</dbReference>
<evidence type="ECO:0000313" key="4">
    <source>
        <dbReference type="Proteomes" id="UP001596152"/>
    </source>
</evidence>
<evidence type="ECO:0000313" key="3">
    <source>
        <dbReference type="EMBL" id="MFC5344768.1"/>
    </source>
</evidence>
<evidence type="ECO:0000259" key="2">
    <source>
        <dbReference type="Pfam" id="PF01738"/>
    </source>
</evidence>
<evidence type="ECO:0000256" key="1">
    <source>
        <dbReference type="ARBA" id="ARBA00022801"/>
    </source>
</evidence>